<dbReference type="AlphaFoldDB" id="A0A5N4WJQ7"/>
<accession>A0A5N4WJQ7</accession>
<gene>
    <name evidence="2" type="ORF">F4W09_09740</name>
</gene>
<organism evidence="2 3">
    <name type="scientific">Acinetobacter tandoii</name>
    <dbReference type="NCBI Taxonomy" id="202954"/>
    <lineage>
        <taxon>Bacteria</taxon>
        <taxon>Pseudomonadati</taxon>
        <taxon>Pseudomonadota</taxon>
        <taxon>Gammaproteobacteria</taxon>
        <taxon>Moraxellales</taxon>
        <taxon>Moraxellaceae</taxon>
        <taxon>Acinetobacter</taxon>
    </lineage>
</organism>
<dbReference type="GO" id="GO:0016787">
    <property type="term" value="F:hydrolase activity"/>
    <property type="evidence" value="ECO:0007669"/>
    <property type="project" value="UniProtKB-KW"/>
</dbReference>
<dbReference type="PANTHER" id="PTHR43546">
    <property type="entry name" value="UPF0173 METAL-DEPENDENT HYDROLASE MJ1163-RELATED"/>
    <property type="match status" value="1"/>
</dbReference>
<keyword evidence="1 2" id="KW-0378">Hydrolase</keyword>
<proteinExistence type="predicted"/>
<dbReference type="SUPFAM" id="SSF56281">
    <property type="entry name" value="Metallo-hydrolase/oxidoreductase"/>
    <property type="match status" value="1"/>
</dbReference>
<dbReference type="InterPro" id="IPR050114">
    <property type="entry name" value="UPF0173_UPF0282_UlaG_hydrolase"/>
</dbReference>
<dbReference type="Gene3D" id="3.60.15.10">
    <property type="entry name" value="Ribonuclease Z/Hydroxyacylglutathione hydrolase-like"/>
    <property type="match status" value="1"/>
</dbReference>
<evidence type="ECO:0000313" key="3">
    <source>
        <dbReference type="Proteomes" id="UP000325788"/>
    </source>
</evidence>
<evidence type="ECO:0000256" key="1">
    <source>
        <dbReference type="ARBA" id="ARBA00022801"/>
    </source>
</evidence>
<comment type="caution">
    <text evidence="2">The sequence shown here is derived from an EMBL/GenBank/DDBJ whole genome shotgun (WGS) entry which is preliminary data.</text>
</comment>
<reference evidence="2 3" key="1">
    <citation type="submission" date="2019-09" db="EMBL/GenBank/DDBJ databases">
        <title>Draft genome sequence of Acinetobacter tandoii W4-4-4 isolated from environmental water sample.</title>
        <authorList>
            <person name="Wee S.K."/>
            <person name="Yan B."/>
            <person name="Mustaffa S.B."/>
            <person name="Yap E.P.H."/>
        </authorList>
    </citation>
    <scope>NUCLEOTIDE SEQUENCE [LARGE SCALE GENOMIC DNA]</scope>
    <source>
        <strain evidence="2 3">W4-4-4</strain>
    </source>
</reference>
<name>A0A5N4WJQ7_9GAMM</name>
<dbReference type="InterPro" id="IPR036866">
    <property type="entry name" value="RibonucZ/Hydroxyglut_hydro"/>
</dbReference>
<dbReference type="RefSeq" id="WP_044740693.1">
    <property type="nucleotide sequence ID" value="NZ_VXLD01000005.1"/>
</dbReference>
<dbReference type="Proteomes" id="UP000325788">
    <property type="component" value="Unassembled WGS sequence"/>
</dbReference>
<dbReference type="PANTHER" id="PTHR43546:SF9">
    <property type="entry name" value="L-ASCORBATE-6-PHOSPHATE LACTONASE ULAG-RELATED"/>
    <property type="match status" value="1"/>
</dbReference>
<dbReference type="EMBL" id="VXLD01000005">
    <property type="protein sequence ID" value="KAB1855095.1"/>
    <property type="molecule type" value="Genomic_DNA"/>
</dbReference>
<sequence length="266" mass="29770">MNIHHLRSATFIIETGNNFILIDPMLGKKGSLPAFSYVKFKAEKNPLVELPDNAAELLGKVTHCFITHSQTFNIRAFQHTDHLDRTGEKFLADKQIPVYTFSHDAPYLKNLGLNVQAGIEHWKEIQFLGGRLVAIPAKHGHGWISKFMANGCGFFLDLPNEPSIYISGDTVLTEDVKTAIFQFNPDITVVAAGEAQMDVGKPILMTESEVRKFIQLSPKHVIANHFEALNHCPVKRADIQNLVAEIGEKDRVYIPDDGQTLSFHLN</sequence>
<protein>
    <submittedName>
        <fullName evidence="2">MBL fold metallo-hydrolase</fullName>
    </submittedName>
</protein>
<evidence type="ECO:0000313" key="2">
    <source>
        <dbReference type="EMBL" id="KAB1855095.1"/>
    </source>
</evidence>